<proteinExistence type="predicted"/>
<dbReference type="PANTHER" id="PTHR37162:SF10">
    <property type="entry name" value="DUF4371 DOMAIN-CONTAINING PROTEIN"/>
    <property type="match status" value="1"/>
</dbReference>
<reference evidence="1 4" key="1">
    <citation type="journal article" date="2019" name="Sci. Rep.">
        <title>Orb-weaving spider Araneus ventricosus genome elucidates the spidroin gene catalogue.</title>
        <authorList>
            <person name="Kono N."/>
            <person name="Nakamura H."/>
            <person name="Ohtoshi R."/>
            <person name="Moran D.A.P."/>
            <person name="Shinohara A."/>
            <person name="Yoshida Y."/>
            <person name="Fujiwara M."/>
            <person name="Mori M."/>
            <person name="Tomita M."/>
            <person name="Arakawa K."/>
        </authorList>
    </citation>
    <scope>NUCLEOTIDE SEQUENCE [LARGE SCALE GENOMIC DNA]</scope>
</reference>
<keyword evidence="4" id="KW-1185">Reference proteome</keyword>
<dbReference type="AlphaFoldDB" id="A0A4Y2WFK6"/>
<dbReference type="Proteomes" id="UP000499080">
    <property type="component" value="Unassembled WGS sequence"/>
</dbReference>
<evidence type="ECO:0000313" key="2">
    <source>
        <dbReference type="EMBL" id="GBO35337.1"/>
    </source>
</evidence>
<gene>
    <name evidence="1" type="ORF">AVEN_118288_1</name>
    <name evidence="2" type="ORF">AVEN_172204_1</name>
    <name evidence="3" type="ORF">AVEN_201195_1</name>
</gene>
<name>A0A4Y2WFK6_ARAVE</name>
<dbReference type="PANTHER" id="PTHR37162">
    <property type="entry name" value="HAT FAMILY DIMERISATION DOMAINCONTAINING PROTEIN-RELATED"/>
    <property type="match status" value="1"/>
</dbReference>
<evidence type="ECO:0000313" key="3">
    <source>
        <dbReference type="EMBL" id="GBO35346.1"/>
    </source>
</evidence>
<organism evidence="1 4">
    <name type="scientific">Araneus ventricosus</name>
    <name type="common">Orbweaver spider</name>
    <name type="synonym">Epeira ventricosa</name>
    <dbReference type="NCBI Taxonomy" id="182803"/>
    <lineage>
        <taxon>Eukaryota</taxon>
        <taxon>Metazoa</taxon>
        <taxon>Ecdysozoa</taxon>
        <taxon>Arthropoda</taxon>
        <taxon>Chelicerata</taxon>
        <taxon>Arachnida</taxon>
        <taxon>Araneae</taxon>
        <taxon>Araneomorphae</taxon>
        <taxon>Entelegynae</taxon>
        <taxon>Araneoidea</taxon>
        <taxon>Araneidae</taxon>
        <taxon>Araneus</taxon>
    </lineage>
</organism>
<feature type="non-terminal residue" evidence="1">
    <location>
        <position position="177"/>
    </location>
</feature>
<dbReference type="OrthoDB" id="6434586at2759"/>
<comment type="caution">
    <text evidence="1">The sequence shown here is derived from an EMBL/GenBank/DDBJ whole genome shotgun (WGS) entry which is preliminary data.</text>
</comment>
<dbReference type="EMBL" id="BGPR01059313">
    <property type="protein sequence ID" value="GBO35346.1"/>
    <property type="molecule type" value="Genomic_DNA"/>
</dbReference>
<evidence type="ECO:0000313" key="4">
    <source>
        <dbReference type="Proteomes" id="UP000499080"/>
    </source>
</evidence>
<evidence type="ECO:0008006" key="5">
    <source>
        <dbReference type="Google" id="ProtNLM"/>
    </source>
</evidence>
<evidence type="ECO:0000313" key="1">
    <source>
        <dbReference type="EMBL" id="GBO35336.1"/>
    </source>
</evidence>
<dbReference type="EMBL" id="BGPR01059299">
    <property type="protein sequence ID" value="GBO35336.1"/>
    <property type="molecule type" value="Genomic_DNA"/>
</dbReference>
<sequence length="177" mass="19752">MDSSNRSEVKLVPIVVRYFSLEVEIQVKLLNFDEVSGESAEILTQYLLQCVKKYKLKEKLVCYTVDNTNSNFGGVKRKGNENVFRKVQSDLDRLIVGIGCSSYIVHNSVQASCDSLPLDIEVLWSVLHAELKKVLAESLEAAKWQGKVGAGREPAQRTARAGSVSLNNMNDYPLPFL</sequence>
<dbReference type="EMBL" id="BGPR01059301">
    <property type="protein sequence ID" value="GBO35337.1"/>
    <property type="molecule type" value="Genomic_DNA"/>
</dbReference>
<protein>
    <recommendedName>
        <fullName evidence="5">DUF4371 domain-containing protein</fullName>
    </recommendedName>
</protein>
<accession>A0A4Y2WFK6</accession>